<evidence type="ECO:0000313" key="2">
    <source>
        <dbReference type="EMBL" id="SMB26050.1"/>
    </source>
</evidence>
<dbReference type="EMBL" id="LT837803">
    <property type="protein sequence ID" value="SMB26050.1"/>
    <property type="molecule type" value="Genomic_DNA"/>
</dbReference>
<dbReference type="Proteomes" id="UP000242886">
    <property type="component" value="Chromosome SDENCHOL"/>
</dbReference>
<organism evidence="2 3">
    <name type="scientific">Sterolibacterium denitrificans</name>
    <dbReference type="NCBI Taxonomy" id="157592"/>
    <lineage>
        <taxon>Bacteria</taxon>
        <taxon>Pseudomonadati</taxon>
        <taxon>Pseudomonadota</taxon>
        <taxon>Betaproteobacteria</taxon>
        <taxon>Nitrosomonadales</taxon>
        <taxon>Sterolibacteriaceae</taxon>
        <taxon>Sterolibacterium</taxon>
    </lineage>
</organism>
<evidence type="ECO:0000313" key="3">
    <source>
        <dbReference type="Proteomes" id="UP000242886"/>
    </source>
</evidence>
<evidence type="ECO:0000256" key="1">
    <source>
        <dbReference type="SAM" id="MobiDB-lite"/>
    </source>
</evidence>
<dbReference type="RefSeq" id="WP_154716589.1">
    <property type="nucleotide sequence ID" value="NZ_LT837803.1"/>
</dbReference>
<feature type="region of interest" description="Disordered" evidence="1">
    <location>
        <begin position="50"/>
        <end position="81"/>
    </location>
</feature>
<protein>
    <submittedName>
        <fullName evidence="2">Uncharacterized protein</fullName>
    </submittedName>
</protein>
<accession>A0A7Z7MV58</accession>
<proteinExistence type="predicted"/>
<sequence length="81" mass="8845">MAGGSWSCPHEVDGLCSKVNHLPCDPGMKGCVLAGRYFFFSDDKKNERLRTKRAREAVQAGDEGADEALSPAHARQGDEHE</sequence>
<gene>
    <name evidence="2" type="ORF">SDENCHOL_20042</name>
</gene>
<keyword evidence="3" id="KW-1185">Reference proteome</keyword>
<dbReference type="AlphaFoldDB" id="A0A7Z7MV58"/>
<name>A0A7Z7MV58_9PROT</name>
<reference evidence="2" key="1">
    <citation type="submission" date="2017-03" db="EMBL/GenBank/DDBJ databases">
        <authorList>
            <consortium name="AG Boll"/>
        </authorList>
    </citation>
    <scope>NUCLEOTIDE SEQUENCE [LARGE SCALE GENOMIC DNA]</scope>
    <source>
        <strain evidence="2">Chol</strain>
    </source>
</reference>